<organism evidence="1">
    <name type="scientific">hydrocarbon metagenome</name>
    <dbReference type="NCBI Taxonomy" id="938273"/>
    <lineage>
        <taxon>unclassified sequences</taxon>
        <taxon>metagenomes</taxon>
        <taxon>ecological metagenomes</taxon>
    </lineage>
</organism>
<gene>
    <name evidence="1" type="ORF">ASZ90_007774</name>
</gene>
<reference evidence="1" key="1">
    <citation type="journal article" date="2015" name="Proc. Natl. Acad. Sci. U.S.A.">
        <title>Networks of energetic and metabolic interactions define dynamics in microbial communities.</title>
        <authorList>
            <person name="Embree M."/>
            <person name="Liu J.K."/>
            <person name="Al-Bassam M.M."/>
            <person name="Zengler K."/>
        </authorList>
    </citation>
    <scope>NUCLEOTIDE SEQUENCE</scope>
</reference>
<protein>
    <submittedName>
        <fullName evidence="1">Uncharacterized protein</fullName>
    </submittedName>
</protein>
<evidence type="ECO:0000313" key="1">
    <source>
        <dbReference type="EMBL" id="KUG22444.1"/>
    </source>
</evidence>
<dbReference type="AlphaFoldDB" id="A0A0W8FNH7"/>
<comment type="caution">
    <text evidence="1">The sequence shown here is derived from an EMBL/GenBank/DDBJ whole genome shotgun (WGS) entry which is preliminary data.</text>
</comment>
<dbReference type="EMBL" id="LNQE01000966">
    <property type="protein sequence ID" value="KUG22444.1"/>
    <property type="molecule type" value="Genomic_DNA"/>
</dbReference>
<name>A0A0W8FNH7_9ZZZZ</name>
<accession>A0A0W8FNH7</accession>
<proteinExistence type="predicted"/>
<sequence length="85" mass="9944">MKNKYGDRLIRCPKLGDEMTFSYCLREAGDLPCARIIRCWSPFFDIESFLKEKMSPEKWDSFAHSKPRDKVTNLIELIEAAKAKK</sequence>